<evidence type="ECO:0000256" key="4">
    <source>
        <dbReference type="ARBA" id="ARBA00022984"/>
    </source>
</evidence>
<dbReference type="GO" id="GO:0008360">
    <property type="term" value="P:regulation of cell shape"/>
    <property type="evidence" value="ECO:0007669"/>
    <property type="project" value="UniProtKB-KW"/>
</dbReference>
<feature type="domain" description="BioF2-like acetyltransferase" evidence="7">
    <location>
        <begin position="125"/>
        <end position="261"/>
    </location>
</feature>
<reference evidence="8 9" key="1">
    <citation type="submission" date="2017-02" db="EMBL/GenBank/DDBJ databases">
        <authorList>
            <person name="Peterson S.W."/>
        </authorList>
    </citation>
    <scope>NUCLEOTIDE SEQUENCE [LARGE SCALE GENOMIC DNA]</scope>
    <source>
        <strain evidence="8 9">S285</strain>
    </source>
</reference>
<proteinExistence type="inferred from homology"/>
<evidence type="ECO:0000256" key="6">
    <source>
        <dbReference type="ARBA" id="ARBA00023316"/>
    </source>
</evidence>
<dbReference type="PANTHER" id="PTHR36174:SF1">
    <property type="entry name" value="LIPID II:GLYCINE GLYCYLTRANSFERASE"/>
    <property type="match status" value="1"/>
</dbReference>
<dbReference type="EMBL" id="CP019948">
    <property type="protein sequence ID" value="ARN79941.1"/>
    <property type="molecule type" value="Genomic_DNA"/>
</dbReference>
<keyword evidence="9" id="KW-1185">Reference proteome</keyword>
<keyword evidence="3" id="KW-0133">Cell shape</keyword>
<comment type="similarity">
    <text evidence="1">Belongs to the FemABX family.</text>
</comment>
<dbReference type="PANTHER" id="PTHR36174">
    <property type="entry name" value="LIPID II:GLYCINE GLYCYLTRANSFERASE"/>
    <property type="match status" value="1"/>
</dbReference>
<evidence type="ECO:0000259" key="7">
    <source>
        <dbReference type="Pfam" id="PF13480"/>
    </source>
</evidence>
<keyword evidence="4" id="KW-0573">Peptidoglycan synthesis</keyword>
<dbReference type="GO" id="GO:0009252">
    <property type="term" value="P:peptidoglycan biosynthetic process"/>
    <property type="evidence" value="ECO:0007669"/>
    <property type="project" value="UniProtKB-KW"/>
</dbReference>
<dbReference type="STRING" id="655015.B1812_01345"/>
<dbReference type="SUPFAM" id="SSF55729">
    <property type="entry name" value="Acyl-CoA N-acyltransferases (Nat)"/>
    <property type="match status" value="1"/>
</dbReference>
<dbReference type="Proteomes" id="UP000193978">
    <property type="component" value="Chromosome"/>
</dbReference>
<evidence type="ECO:0000256" key="1">
    <source>
        <dbReference type="ARBA" id="ARBA00009943"/>
    </source>
</evidence>
<evidence type="ECO:0000313" key="8">
    <source>
        <dbReference type="EMBL" id="ARN79941.1"/>
    </source>
</evidence>
<accession>A0A1W6MQS0</accession>
<dbReference type="InterPro" id="IPR016181">
    <property type="entry name" value="Acyl_CoA_acyltransferase"/>
</dbReference>
<evidence type="ECO:0000313" key="9">
    <source>
        <dbReference type="Proteomes" id="UP000193978"/>
    </source>
</evidence>
<organism evidence="8 9">
    <name type="scientific">Methylocystis bryophila</name>
    <dbReference type="NCBI Taxonomy" id="655015"/>
    <lineage>
        <taxon>Bacteria</taxon>
        <taxon>Pseudomonadati</taxon>
        <taxon>Pseudomonadota</taxon>
        <taxon>Alphaproteobacteria</taxon>
        <taxon>Hyphomicrobiales</taxon>
        <taxon>Methylocystaceae</taxon>
        <taxon>Methylocystis</taxon>
    </lineage>
</organism>
<keyword evidence="2" id="KW-0808">Transferase</keyword>
<sequence length="308" mass="34542">MSTVYRHIALEPGAPHEKYFGWRVLREEPRLKLIMLRRGPIRRCLLLVAGLTDAEIGKLVLEEKLLDPRTDLFLHDYQDQGRETREIGGRLWRPAGAGLRLLNIATFVFDLHQDDDALRAAMSPDYRRKLRRANDAGLEVVEDQAPPPEVFGEFMGRFEAMARERGLGAFPYSVAQRMFAAGDLSLFRVRAGDGVRTAATVYQAGDKAIFMTGVRAEKRNDGSGQLLHFEIMRALRARGVCWYDFGGVPTLDESNGIYQFKKGFGGKLLSLGTEYVYRPPAVAALAASMAWLSWGADFLKFRPASATR</sequence>
<evidence type="ECO:0000256" key="3">
    <source>
        <dbReference type="ARBA" id="ARBA00022960"/>
    </source>
</evidence>
<dbReference type="GO" id="GO:0016755">
    <property type="term" value="F:aminoacyltransferase activity"/>
    <property type="evidence" value="ECO:0007669"/>
    <property type="project" value="InterPro"/>
</dbReference>
<dbReference type="InterPro" id="IPR038740">
    <property type="entry name" value="BioF2-like_GNAT_dom"/>
</dbReference>
<dbReference type="Gene3D" id="3.40.630.30">
    <property type="match status" value="1"/>
</dbReference>
<dbReference type="InterPro" id="IPR050644">
    <property type="entry name" value="PG_Glycine_Bridge_Synth"/>
</dbReference>
<dbReference type="Pfam" id="PF13480">
    <property type="entry name" value="Acetyltransf_6"/>
    <property type="match status" value="1"/>
</dbReference>
<keyword evidence="6" id="KW-0961">Cell wall biogenesis/degradation</keyword>
<gene>
    <name evidence="8" type="ORF">B1812_01345</name>
</gene>
<dbReference type="AlphaFoldDB" id="A0A1W6MQS0"/>
<name>A0A1W6MQS0_9HYPH</name>
<dbReference type="GO" id="GO:0071555">
    <property type="term" value="P:cell wall organization"/>
    <property type="evidence" value="ECO:0007669"/>
    <property type="project" value="UniProtKB-KW"/>
</dbReference>
<dbReference type="RefSeq" id="WP_085769992.1">
    <property type="nucleotide sequence ID" value="NZ_AP027149.1"/>
</dbReference>
<evidence type="ECO:0000256" key="2">
    <source>
        <dbReference type="ARBA" id="ARBA00022679"/>
    </source>
</evidence>
<keyword evidence="5" id="KW-0012">Acyltransferase</keyword>
<protein>
    <recommendedName>
        <fullName evidence="7">BioF2-like acetyltransferase domain-containing protein</fullName>
    </recommendedName>
</protein>
<evidence type="ECO:0000256" key="5">
    <source>
        <dbReference type="ARBA" id="ARBA00023315"/>
    </source>
</evidence>
<dbReference type="InterPro" id="IPR003447">
    <property type="entry name" value="FEMABX"/>
</dbReference>
<dbReference type="PROSITE" id="PS51191">
    <property type="entry name" value="FEMABX"/>
    <property type="match status" value="1"/>
</dbReference>
<dbReference type="KEGG" id="mbry:B1812_01345"/>